<evidence type="ECO:0000256" key="1">
    <source>
        <dbReference type="ARBA" id="ARBA00004651"/>
    </source>
</evidence>
<feature type="transmembrane region" description="Helical" evidence="8">
    <location>
        <begin position="269"/>
        <end position="288"/>
    </location>
</feature>
<dbReference type="PROSITE" id="PS00211">
    <property type="entry name" value="ABC_TRANSPORTER_1"/>
    <property type="match status" value="1"/>
</dbReference>
<dbReference type="GO" id="GO:0005524">
    <property type="term" value="F:ATP binding"/>
    <property type="evidence" value="ECO:0007669"/>
    <property type="project" value="UniProtKB-KW"/>
</dbReference>
<keyword evidence="3" id="KW-0547">Nucleotide-binding</keyword>
<protein>
    <submittedName>
        <fullName evidence="11">ABC transporter ATP-binding protein</fullName>
    </submittedName>
</protein>
<dbReference type="Gene3D" id="1.20.1560.10">
    <property type="entry name" value="ABC transporter type 1, transmembrane domain"/>
    <property type="match status" value="1"/>
</dbReference>
<evidence type="ECO:0000259" key="9">
    <source>
        <dbReference type="PROSITE" id="PS50893"/>
    </source>
</evidence>
<keyword evidence="12" id="KW-1185">Reference proteome</keyword>
<feature type="domain" description="ABC transporter" evidence="9">
    <location>
        <begin position="360"/>
        <end position="579"/>
    </location>
</feature>
<evidence type="ECO:0000259" key="10">
    <source>
        <dbReference type="PROSITE" id="PS50929"/>
    </source>
</evidence>
<dbReference type="PANTHER" id="PTHR24221:SF261">
    <property type="entry name" value="GLUTATHIONE_L-CYSTEINE TRANSPORT SYSTEM ATP-BINDING_PERMEASE PROTEIN CYDD"/>
    <property type="match status" value="1"/>
</dbReference>
<evidence type="ECO:0000256" key="6">
    <source>
        <dbReference type="ARBA" id="ARBA00023136"/>
    </source>
</evidence>
<evidence type="ECO:0000256" key="2">
    <source>
        <dbReference type="ARBA" id="ARBA00022692"/>
    </source>
</evidence>
<keyword evidence="4 11" id="KW-0067">ATP-binding</keyword>
<keyword evidence="6 8" id="KW-0472">Membrane</keyword>
<dbReference type="EMBL" id="AE013598">
    <property type="protein sequence ID" value="AAW75907.1"/>
    <property type="molecule type" value="Genomic_DNA"/>
</dbReference>
<evidence type="ECO:0000256" key="4">
    <source>
        <dbReference type="ARBA" id="ARBA00022840"/>
    </source>
</evidence>
<feature type="domain" description="ABC transmembrane type-1" evidence="10">
    <location>
        <begin position="39"/>
        <end position="327"/>
    </location>
</feature>
<dbReference type="GO" id="GO:0034775">
    <property type="term" value="P:glutathione transmembrane transport"/>
    <property type="evidence" value="ECO:0007669"/>
    <property type="project" value="InterPro"/>
</dbReference>
<accession>Q5GZG4</accession>
<dbReference type="AlphaFoldDB" id="Q5GZG4"/>
<dbReference type="NCBIfam" id="TIGR02868">
    <property type="entry name" value="CydC"/>
    <property type="match status" value="1"/>
</dbReference>
<evidence type="ECO:0000256" key="5">
    <source>
        <dbReference type="ARBA" id="ARBA00022989"/>
    </source>
</evidence>
<feature type="transmembrane region" description="Helical" evidence="8">
    <location>
        <begin position="35"/>
        <end position="56"/>
    </location>
</feature>
<dbReference type="HOGENOM" id="CLU_000604_84_9_6"/>
<evidence type="ECO:0000313" key="11">
    <source>
        <dbReference type="EMBL" id="AAW75907.1"/>
    </source>
</evidence>
<dbReference type="SUPFAM" id="SSF52540">
    <property type="entry name" value="P-loop containing nucleoside triphosphate hydrolases"/>
    <property type="match status" value="1"/>
</dbReference>
<dbReference type="InterPro" id="IPR039421">
    <property type="entry name" value="Type_1_exporter"/>
</dbReference>
<dbReference type="InterPro" id="IPR017871">
    <property type="entry name" value="ABC_transporter-like_CS"/>
</dbReference>
<evidence type="ECO:0000256" key="8">
    <source>
        <dbReference type="SAM" id="Phobius"/>
    </source>
</evidence>
<reference evidence="11 12" key="1">
    <citation type="journal article" date="2005" name="Nucleic Acids Res.">
        <title>The genome sequence of Xanthomonas oryzae pathovar oryzae KACC10331, the bacterial blight pathogen of rice.</title>
        <authorList>
            <person name="Lee B.M."/>
            <person name="Park Y.J."/>
            <person name="Park D.S."/>
            <person name="Kang H.W."/>
            <person name="Kim J.G."/>
            <person name="Song E.S."/>
            <person name="Park I.C."/>
            <person name="Yoon U.H."/>
            <person name="Hahn J.H."/>
            <person name="Koo B.S."/>
            <person name="Lee G.B."/>
            <person name="Kim H."/>
            <person name="Park H.S."/>
            <person name="Yoon K.O."/>
            <person name="Kim J.H."/>
            <person name="Jung C.H."/>
            <person name="Koh N.H."/>
            <person name="Seo J.S."/>
            <person name="Go S.J."/>
        </authorList>
    </citation>
    <scope>NUCLEOTIDE SEQUENCE [LARGE SCALE GENOMIC DNA]</scope>
    <source>
        <strain evidence="12">KACC10331 / KXO85</strain>
    </source>
</reference>
<dbReference type="STRING" id="291331.XOO2653"/>
<keyword evidence="5 8" id="KW-1133">Transmembrane helix</keyword>
<proteinExistence type="predicted"/>
<dbReference type="SUPFAM" id="SSF90123">
    <property type="entry name" value="ABC transporter transmembrane region"/>
    <property type="match status" value="1"/>
</dbReference>
<gene>
    <name evidence="11" type="primary">cydC</name>
    <name evidence="11" type="ordered locus">XOO2653</name>
</gene>
<dbReference type="SMART" id="SM00382">
    <property type="entry name" value="AAA"/>
    <property type="match status" value="1"/>
</dbReference>
<evidence type="ECO:0000256" key="3">
    <source>
        <dbReference type="ARBA" id="ARBA00022741"/>
    </source>
</evidence>
<dbReference type="Proteomes" id="UP000006735">
    <property type="component" value="Chromosome"/>
</dbReference>
<dbReference type="InterPro" id="IPR011527">
    <property type="entry name" value="ABC1_TM_dom"/>
</dbReference>
<dbReference type="PANTHER" id="PTHR24221">
    <property type="entry name" value="ATP-BINDING CASSETTE SUB-FAMILY B"/>
    <property type="match status" value="1"/>
</dbReference>
<feature type="transmembrane region" description="Helical" evidence="8">
    <location>
        <begin position="158"/>
        <end position="179"/>
    </location>
</feature>
<dbReference type="GO" id="GO:0005886">
    <property type="term" value="C:plasma membrane"/>
    <property type="evidence" value="ECO:0007669"/>
    <property type="project" value="UniProtKB-SubCell"/>
</dbReference>
<evidence type="ECO:0000256" key="7">
    <source>
        <dbReference type="SAM" id="MobiDB-lite"/>
    </source>
</evidence>
<feature type="compositionally biased region" description="Basic and acidic residues" evidence="7">
    <location>
        <begin position="1"/>
        <end position="14"/>
    </location>
</feature>
<dbReference type="KEGG" id="xoo:XOO2653"/>
<dbReference type="InterPro" id="IPR036640">
    <property type="entry name" value="ABC1_TM_sf"/>
</dbReference>
<dbReference type="GO" id="GO:0034040">
    <property type="term" value="F:ATPase-coupled lipid transmembrane transporter activity"/>
    <property type="evidence" value="ECO:0007669"/>
    <property type="project" value="TreeGrafter"/>
</dbReference>
<dbReference type="GO" id="GO:0140359">
    <property type="term" value="F:ABC-type transporter activity"/>
    <property type="evidence" value="ECO:0007669"/>
    <property type="project" value="InterPro"/>
</dbReference>
<dbReference type="InterPro" id="IPR014223">
    <property type="entry name" value="ABC_CydC/D"/>
</dbReference>
<feature type="transmembrane region" description="Helical" evidence="8">
    <location>
        <begin position="62"/>
        <end position="81"/>
    </location>
</feature>
<dbReference type="GO" id="GO:0016887">
    <property type="term" value="F:ATP hydrolysis activity"/>
    <property type="evidence" value="ECO:0007669"/>
    <property type="project" value="InterPro"/>
</dbReference>
<name>Q5GZG4_XANOR</name>
<feature type="transmembrane region" description="Helical" evidence="8">
    <location>
        <begin position="300"/>
        <end position="325"/>
    </location>
</feature>
<dbReference type="GO" id="GO:0045454">
    <property type="term" value="P:cell redox homeostasis"/>
    <property type="evidence" value="ECO:0007669"/>
    <property type="project" value="InterPro"/>
</dbReference>
<dbReference type="InterPro" id="IPR027417">
    <property type="entry name" value="P-loop_NTPase"/>
</dbReference>
<organism evidence="11 12">
    <name type="scientific">Xanthomonas oryzae pv. oryzae (strain KACC10331 / KXO85)</name>
    <dbReference type="NCBI Taxonomy" id="291331"/>
    <lineage>
        <taxon>Bacteria</taxon>
        <taxon>Pseudomonadati</taxon>
        <taxon>Pseudomonadota</taxon>
        <taxon>Gammaproteobacteria</taxon>
        <taxon>Lysobacterales</taxon>
        <taxon>Lysobacteraceae</taxon>
        <taxon>Xanthomonas</taxon>
    </lineage>
</organism>
<evidence type="ECO:0000313" key="12">
    <source>
        <dbReference type="Proteomes" id="UP000006735"/>
    </source>
</evidence>
<dbReference type="PROSITE" id="PS50929">
    <property type="entry name" value="ABC_TM1F"/>
    <property type="match status" value="1"/>
</dbReference>
<dbReference type="InterPro" id="IPR003593">
    <property type="entry name" value="AAA+_ATPase"/>
</dbReference>
<dbReference type="InterPro" id="IPR003439">
    <property type="entry name" value="ABC_transporter-like_ATP-bd"/>
</dbReference>
<dbReference type="Gene3D" id="3.40.50.300">
    <property type="entry name" value="P-loop containing nucleotide triphosphate hydrolases"/>
    <property type="match status" value="1"/>
</dbReference>
<feature type="region of interest" description="Disordered" evidence="7">
    <location>
        <begin position="1"/>
        <end position="21"/>
    </location>
</feature>
<feature type="transmembrane region" description="Helical" evidence="8">
    <location>
        <begin position="185"/>
        <end position="203"/>
    </location>
</feature>
<sequence>MGRHGDRPARRHGDGGVAMSRTRPDRLRDVFRRHAWRLLLSALLVLVTMLAGVGLLWLSGSFLTAAALAGVAGMGTGFNFFSPSAGIRALTFARIASRYGEKLIGHDATLRIARDLRVWFFRRALPLAPGRLSATRTGDLLARLMSDIGEVDGLSVRALAPLAALLGIWLAGIAAAALIHLPAAGLLLVLGVLIGGLVPWQVARGGAQREHLRAQQRTALRTQAFEGLEGAADLAAVDAQGAWLQQIDAAAAAVIAGDRIQRRRLITGNLLHAFCAGVGLAGMLWLALSAADRGLIAAELAAGLVFLTMALLEVWAGAGLALQALQSARGAAKRLQAIVDQAPSVSEPVHALDVPRTGTLQLQQVSFAWPGSVRPVLHALDLTLAPGERIAISGDSGSGKSTLSALLLRLWDPQEGQLRYAGIDLRHVAQTQWHQRIAWLPQNAPVFAGSVRENLLIGDAAADDAALWQVLEQVRLSAWASAHNGLDTWVGENGATLSAGQARRLALARALLRNAPILLLDEPTDGLDVETAHALLLDLAAALGERSLVMITHDALPPGVVQRHYRMREGALELLNQSA</sequence>
<dbReference type="PROSITE" id="PS50893">
    <property type="entry name" value="ABC_TRANSPORTER_2"/>
    <property type="match status" value="1"/>
</dbReference>
<dbReference type="Pfam" id="PF00005">
    <property type="entry name" value="ABC_tran"/>
    <property type="match status" value="1"/>
</dbReference>
<keyword evidence="2 8" id="KW-0812">Transmembrane</keyword>
<comment type="subcellular location">
    <subcellularLocation>
        <location evidence="1">Cell membrane</location>
        <topology evidence="1">Multi-pass membrane protein</topology>
    </subcellularLocation>
</comment>